<dbReference type="Gene3D" id="3.30.70.2050">
    <property type="match status" value="1"/>
</dbReference>
<proteinExistence type="predicted"/>
<dbReference type="Proteomes" id="UP000198584">
    <property type="component" value="Unassembled WGS sequence"/>
</dbReference>
<dbReference type="STRING" id="571932.SAMN05421743_104250"/>
<dbReference type="OrthoDB" id="9792749at2"/>
<dbReference type="EMBL" id="FNQR01000004">
    <property type="protein sequence ID" value="SEA41073.1"/>
    <property type="molecule type" value="Genomic_DNA"/>
</dbReference>
<evidence type="ECO:0000313" key="2">
    <source>
        <dbReference type="EMBL" id="SEA41073.1"/>
    </source>
</evidence>
<sequence length="148" mass="16632">MKKWWLLLLLVIATGCAAGEAAGPAEIDPSVDSCALCHMGIQQVEAASQVIMDDGTPEKFDDIGCMLTYMKENETNQAFVQDYHTQKWVDFEEAYIVHEPRMETPMNYGFIAFQKKVDAEEFVAVNGGEVYEGMEVMNAELQRGNMQH</sequence>
<organism evidence="2 3">
    <name type="scientific">Thalassobacillus cyri</name>
    <dbReference type="NCBI Taxonomy" id="571932"/>
    <lineage>
        <taxon>Bacteria</taxon>
        <taxon>Bacillati</taxon>
        <taxon>Bacillota</taxon>
        <taxon>Bacilli</taxon>
        <taxon>Bacillales</taxon>
        <taxon>Bacillaceae</taxon>
        <taxon>Thalassobacillus</taxon>
    </lineage>
</organism>
<dbReference type="PANTHER" id="PTHR41247:SF1">
    <property type="entry name" value="HTH-TYPE TRANSCRIPTIONAL REPRESSOR YCNK"/>
    <property type="match status" value="1"/>
</dbReference>
<keyword evidence="3" id="KW-1185">Reference proteome</keyword>
<dbReference type="Pfam" id="PF05573">
    <property type="entry name" value="NosL"/>
    <property type="match status" value="1"/>
</dbReference>
<dbReference type="AlphaFoldDB" id="A0A1H4AYS3"/>
<evidence type="ECO:0000313" key="3">
    <source>
        <dbReference type="Proteomes" id="UP000198584"/>
    </source>
</evidence>
<reference evidence="2 3" key="1">
    <citation type="submission" date="2016-10" db="EMBL/GenBank/DDBJ databases">
        <authorList>
            <person name="de Groot N.N."/>
        </authorList>
    </citation>
    <scope>NUCLEOTIDE SEQUENCE [LARGE SCALE GENOMIC DNA]</scope>
    <source>
        <strain evidence="2 3">CCM7597</strain>
    </source>
</reference>
<keyword evidence="1" id="KW-0732">Signal</keyword>
<feature type="chain" id="PRO_5038421044" evidence="1">
    <location>
        <begin position="22"/>
        <end position="148"/>
    </location>
</feature>
<dbReference type="PROSITE" id="PS51257">
    <property type="entry name" value="PROKAR_LIPOPROTEIN"/>
    <property type="match status" value="1"/>
</dbReference>
<gene>
    <name evidence="2" type="ORF">SAMN05421743_104250</name>
</gene>
<name>A0A1H4AYS3_9BACI</name>
<accession>A0A1H4AYS3</accession>
<protein>
    <submittedName>
        <fullName evidence="2">Copper chaperone NosL</fullName>
    </submittedName>
</protein>
<dbReference type="InterPro" id="IPR008719">
    <property type="entry name" value="N2O_reductase_NosL"/>
</dbReference>
<feature type="signal peptide" evidence="1">
    <location>
        <begin position="1"/>
        <end position="21"/>
    </location>
</feature>
<evidence type="ECO:0000256" key="1">
    <source>
        <dbReference type="SAM" id="SignalP"/>
    </source>
</evidence>
<dbReference type="PANTHER" id="PTHR41247">
    <property type="entry name" value="HTH-TYPE TRANSCRIPTIONAL REPRESSOR YCNK"/>
    <property type="match status" value="1"/>
</dbReference>
<dbReference type="RefSeq" id="WP_093043875.1">
    <property type="nucleotide sequence ID" value="NZ_FNQR01000004.1"/>
</dbReference>
<dbReference type="SUPFAM" id="SSF160387">
    <property type="entry name" value="NosL/MerB-like"/>
    <property type="match status" value="1"/>
</dbReference>